<gene>
    <name evidence="3" type="ORF">N320_10355</name>
</gene>
<keyword evidence="1" id="KW-1133">Transmembrane helix</keyword>
<feature type="transmembrane region" description="Helical" evidence="1">
    <location>
        <begin position="51"/>
        <end position="69"/>
    </location>
</feature>
<keyword evidence="1" id="KW-0472">Membrane</keyword>
<dbReference type="Pfam" id="PF16209">
    <property type="entry name" value="PhoLip_ATPase_N"/>
    <property type="match status" value="1"/>
</dbReference>
<evidence type="ECO:0000256" key="1">
    <source>
        <dbReference type="SAM" id="Phobius"/>
    </source>
</evidence>
<keyword evidence="4" id="KW-1185">Reference proteome</keyword>
<dbReference type="PANTHER" id="PTHR24092:SF84">
    <property type="entry name" value="PHOSPHOLIPID-TRANSPORTING ATPASE VD"/>
    <property type="match status" value="1"/>
</dbReference>
<dbReference type="AlphaFoldDB" id="A0A091GYX0"/>
<sequence>GKRRIVIPCLGHFKEEYEKVSKLYMNNKIRTTKYTLLNFLPRNLFEQFHRVANLYFLFLVVLNWVPLVEAFQKEITMLPLVAVLAIIAVKDGLEDYSKYKMDKRINNLLTKVYSR</sequence>
<name>A0A091GYX0_BUCRH</name>
<dbReference type="InterPro" id="IPR032631">
    <property type="entry name" value="P-type_ATPase_N"/>
</dbReference>
<evidence type="ECO:0000313" key="4">
    <source>
        <dbReference type="Proteomes" id="UP000054064"/>
    </source>
</evidence>
<reference evidence="3 4" key="1">
    <citation type="submission" date="2014-04" db="EMBL/GenBank/DDBJ databases">
        <title>Genome evolution of avian class.</title>
        <authorList>
            <person name="Zhang G."/>
            <person name="Li C."/>
        </authorList>
    </citation>
    <scope>NUCLEOTIDE SEQUENCE [LARGE SCALE GENOMIC DNA]</scope>
    <source>
        <strain evidence="3">BGI_N320</strain>
    </source>
</reference>
<evidence type="ECO:0000313" key="3">
    <source>
        <dbReference type="EMBL" id="KFO87610.1"/>
    </source>
</evidence>
<keyword evidence="1" id="KW-0812">Transmembrane</keyword>
<dbReference type="SUPFAM" id="SSF81665">
    <property type="entry name" value="Calcium ATPase, transmembrane domain M"/>
    <property type="match status" value="1"/>
</dbReference>
<dbReference type="InterPro" id="IPR023298">
    <property type="entry name" value="ATPase_P-typ_TM_dom_sf"/>
</dbReference>
<dbReference type="PANTHER" id="PTHR24092">
    <property type="entry name" value="PROBABLE PHOSPHOLIPID-TRANSPORTING ATPASE"/>
    <property type="match status" value="1"/>
</dbReference>
<feature type="non-terminal residue" evidence="3">
    <location>
        <position position="115"/>
    </location>
</feature>
<feature type="domain" description="P-type ATPase N-terminal" evidence="2">
    <location>
        <begin position="14"/>
        <end position="76"/>
    </location>
</feature>
<organism evidence="3 4">
    <name type="scientific">Buceros rhinoceros silvestris</name>
    <dbReference type="NCBI Taxonomy" id="175836"/>
    <lineage>
        <taxon>Eukaryota</taxon>
        <taxon>Metazoa</taxon>
        <taxon>Chordata</taxon>
        <taxon>Craniata</taxon>
        <taxon>Vertebrata</taxon>
        <taxon>Euteleostomi</taxon>
        <taxon>Archelosauria</taxon>
        <taxon>Archosauria</taxon>
        <taxon>Dinosauria</taxon>
        <taxon>Saurischia</taxon>
        <taxon>Theropoda</taxon>
        <taxon>Coelurosauria</taxon>
        <taxon>Aves</taxon>
        <taxon>Neognathae</taxon>
        <taxon>Neoaves</taxon>
        <taxon>Telluraves</taxon>
        <taxon>Coraciimorphae</taxon>
        <taxon>Bucerotiformes</taxon>
        <taxon>Bucerotidae</taxon>
        <taxon>Buceros</taxon>
    </lineage>
</organism>
<dbReference type="GO" id="GO:0005886">
    <property type="term" value="C:plasma membrane"/>
    <property type="evidence" value="ECO:0007669"/>
    <property type="project" value="TreeGrafter"/>
</dbReference>
<feature type="non-terminal residue" evidence="3">
    <location>
        <position position="1"/>
    </location>
</feature>
<proteinExistence type="predicted"/>
<evidence type="ECO:0000259" key="2">
    <source>
        <dbReference type="Pfam" id="PF16209"/>
    </source>
</evidence>
<dbReference type="GO" id="GO:0140326">
    <property type="term" value="F:ATPase-coupled intramembrane lipid transporter activity"/>
    <property type="evidence" value="ECO:0007669"/>
    <property type="project" value="TreeGrafter"/>
</dbReference>
<dbReference type="EMBL" id="KL514758">
    <property type="protein sequence ID" value="KFO87610.1"/>
    <property type="molecule type" value="Genomic_DNA"/>
</dbReference>
<accession>A0A091GYX0</accession>
<dbReference type="GO" id="GO:0045332">
    <property type="term" value="P:phospholipid translocation"/>
    <property type="evidence" value="ECO:0007669"/>
    <property type="project" value="TreeGrafter"/>
</dbReference>
<dbReference type="Proteomes" id="UP000054064">
    <property type="component" value="Unassembled WGS sequence"/>
</dbReference>
<protein>
    <submittedName>
        <fullName evidence="3">Putative phospholipid-transporting ATPase VD</fullName>
    </submittedName>
</protein>